<dbReference type="AlphaFoldDB" id="A0A8T0GPM4"/>
<accession>A0A8T0GPM4</accession>
<evidence type="ECO:0000313" key="1">
    <source>
        <dbReference type="EMBL" id="KAG0560164.1"/>
    </source>
</evidence>
<comment type="caution">
    <text evidence="1">The sequence shown here is derived from an EMBL/GenBank/DDBJ whole genome shotgun (WGS) entry which is preliminary data.</text>
</comment>
<keyword evidence="2" id="KW-1185">Reference proteome</keyword>
<organism evidence="1 2">
    <name type="scientific">Ceratodon purpureus</name>
    <name type="common">Fire moss</name>
    <name type="synonym">Dicranum purpureum</name>
    <dbReference type="NCBI Taxonomy" id="3225"/>
    <lineage>
        <taxon>Eukaryota</taxon>
        <taxon>Viridiplantae</taxon>
        <taxon>Streptophyta</taxon>
        <taxon>Embryophyta</taxon>
        <taxon>Bryophyta</taxon>
        <taxon>Bryophytina</taxon>
        <taxon>Bryopsida</taxon>
        <taxon>Dicranidae</taxon>
        <taxon>Pseudoditrichales</taxon>
        <taxon>Ditrichaceae</taxon>
        <taxon>Ceratodon</taxon>
    </lineage>
</organism>
<proteinExistence type="predicted"/>
<gene>
    <name evidence="1" type="ORF">KC19_10G158700</name>
</gene>
<dbReference type="Proteomes" id="UP000822688">
    <property type="component" value="Chromosome 10"/>
</dbReference>
<evidence type="ECO:0000313" key="2">
    <source>
        <dbReference type="Proteomes" id="UP000822688"/>
    </source>
</evidence>
<sequence length="110" mass="12337">MLCGSMLPTYLSLTTNRYDKSELQATLKCLINLRLKCDGTMTEQKTQQCDGKDDRIHMILSVKKAGEQQQMIEDFDGISPVTSKPLQIIISTTKPGYVHAKQLKSMVTTL</sequence>
<dbReference type="EMBL" id="CM026431">
    <property type="protein sequence ID" value="KAG0560164.1"/>
    <property type="molecule type" value="Genomic_DNA"/>
</dbReference>
<protein>
    <submittedName>
        <fullName evidence="1">Uncharacterized protein</fullName>
    </submittedName>
</protein>
<reference evidence="1" key="1">
    <citation type="submission" date="2020-06" db="EMBL/GenBank/DDBJ databases">
        <title>WGS assembly of Ceratodon purpureus strain R40.</title>
        <authorList>
            <person name="Carey S.B."/>
            <person name="Jenkins J."/>
            <person name="Shu S."/>
            <person name="Lovell J.T."/>
            <person name="Sreedasyam A."/>
            <person name="Maumus F."/>
            <person name="Tiley G.P."/>
            <person name="Fernandez-Pozo N."/>
            <person name="Barry K."/>
            <person name="Chen C."/>
            <person name="Wang M."/>
            <person name="Lipzen A."/>
            <person name="Daum C."/>
            <person name="Saski C.A."/>
            <person name="Payton A.C."/>
            <person name="Mcbreen J.C."/>
            <person name="Conrad R.E."/>
            <person name="Kollar L.M."/>
            <person name="Olsson S."/>
            <person name="Huttunen S."/>
            <person name="Landis J.B."/>
            <person name="Wickett N.J."/>
            <person name="Johnson M.G."/>
            <person name="Rensing S.A."/>
            <person name="Grimwood J."/>
            <person name="Schmutz J."/>
            <person name="Mcdaniel S.F."/>
        </authorList>
    </citation>
    <scope>NUCLEOTIDE SEQUENCE</scope>
    <source>
        <strain evidence="1">R40</strain>
    </source>
</reference>
<name>A0A8T0GPM4_CERPU</name>